<dbReference type="RefSeq" id="WP_061433759.1">
    <property type="nucleotide sequence ID" value="NZ_KQ968671.1"/>
</dbReference>
<dbReference type="GO" id="GO:0016758">
    <property type="term" value="F:hexosyltransferase activity"/>
    <property type="evidence" value="ECO:0007669"/>
    <property type="project" value="UniProtKB-ARBA"/>
</dbReference>
<dbReference type="InterPro" id="IPR001173">
    <property type="entry name" value="Glyco_trans_2-like"/>
</dbReference>
<feature type="domain" description="Glycosyltransferase 2-like" evidence="1">
    <location>
        <begin position="9"/>
        <end position="171"/>
    </location>
</feature>
<dbReference type="EMBL" id="LTDF01000032">
    <property type="protein sequence ID" value="KXT55098.1"/>
    <property type="molecule type" value="Genomic_DNA"/>
</dbReference>
<proteinExistence type="predicted"/>
<sequence>MTNNSIQISIVVPVYNKAKYLSKCIDSIINQAYKYFEIILVDDGSTDNSGKICDTYSDKYPNIKVFHKQNSGVSAARNYGIERAAYDYIAFLDSDDYWDQGFLSEIVMLISKYPDCGMFSTGFYYVRKDKIISNNNILIGDYRVDNYFKHSLEHTFVNSSNVVIKSEILKQIGMFPVGMIDAEDLYTWAKAASVCKCAYSNKKLSYYNLVSEGWRMRKNRKDIDGYSFTQLIDKDPYKKKYLSLLAYRKSIYYLINGFRSEADKQIAPFLKGNIFSSNMIRYRIFRLLPQRYIYTVVQIDVSITRRIKRLKDLFTHQEKK</sequence>
<dbReference type="Pfam" id="PF00535">
    <property type="entry name" value="Glycos_transf_2"/>
    <property type="match status" value="1"/>
</dbReference>
<dbReference type="PATRIC" id="fig|329854.7.peg.349"/>
<evidence type="ECO:0000313" key="2">
    <source>
        <dbReference type="EMBL" id="KXT55098.1"/>
    </source>
</evidence>
<evidence type="ECO:0000259" key="1">
    <source>
        <dbReference type="Pfam" id="PF00535"/>
    </source>
</evidence>
<gene>
    <name evidence="2" type="ORF">HMPREF2531_00346</name>
</gene>
<dbReference type="PANTHER" id="PTHR22916:SF3">
    <property type="entry name" value="UDP-GLCNAC:BETAGAL BETA-1,3-N-ACETYLGLUCOSAMINYLTRANSFERASE-LIKE PROTEIN 1"/>
    <property type="match status" value="1"/>
</dbReference>
<dbReference type="Gene3D" id="3.90.550.10">
    <property type="entry name" value="Spore Coat Polysaccharide Biosynthesis Protein SpsA, Chain A"/>
    <property type="match status" value="1"/>
</dbReference>
<dbReference type="Proteomes" id="UP000070319">
    <property type="component" value="Unassembled WGS sequence"/>
</dbReference>
<accession>A0A139LUH8</accession>
<dbReference type="PANTHER" id="PTHR22916">
    <property type="entry name" value="GLYCOSYLTRANSFERASE"/>
    <property type="match status" value="1"/>
</dbReference>
<dbReference type="CDD" id="cd00761">
    <property type="entry name" value="Glyco_tranf_GTA_type"/>
    <property type="match status" value="1"/>
</dbReference>
<comment type="caution">
    <text evidence="2">The sequence shown here is derived from an EMBL/GenBank/DDBJ whole genome shotgun (WGS) entry which is preliminary data.</text>
</comment>
<dbReference type="SUPFAM" id="SSF53448">
    <property type="entry name" value="Nucleotide-diphospho-sugar transferases"/>
    <property type="match status" value="1"/>
</dbReference>
<protein>
    <submittedName>
        <fullName evidence="2">Glycosyltransferase, group 2 family protein</fullName>
    </submittedName>
</protein>
<name>A0A139LUH8_9BACE</name>
<evidence type="ECO:0000313" key="3">
    <source>
        <dbReference type="Proteomes" id="UP000070319"/>
    </source>
</evidence>
<dbReference type="InterPro" id="IPR029044">
    <property type="entry name" value="Nucleotide-diphossugar_trans"/>
</dbReference>
<reference evidence="2 3" key="1">
    <citation type="submission" date="2016-02" db="EMBL/GenBank/DDBJ databases">
        <authorList>
            <person name="Wen L."/>
            <person name="He K."/>
            <person name="Yang H."/>
        </authorList>
    </citation>
    <scope>NUCLEOTIDE SEQUENCE [LARGE SCALE GENOMIC DNA]</scope>
    <source>
        <strain evidence="2 3">KLE1704</strain>
    </source>
</reference>
<organism evidence="2">
    <name type="scientific">Bacteroides intestinalis</name>
    <dbReference type="NCBI Taxonomy" id="329854"/>
    <lineage>
        <taxon>Bacteria</taxon>
        <taxon>Pseudomonadati</taxon>
        <taxon>Bacteroidota</taxon>
        <taxon>Bacteroidia</taxon>
        <taxon>Bacteroidales</taxon>
        <taxon>Bacteroidaceae</taxon>
        <taxon>Bacteroides</taxon>
    </lineage>
</organism>
<dbReference type="AlphaFoldDB" id="A0A139LUH8"/>
<keyword evidence="2" id="KW-0808">Transferase</keyword>